<dbReference type="PRINTS" id="PR00449">
    <property type="entry name" value="RASTRNSFRMNG"/>
</dbReference>
<dbReference type="SMART" id="SM00176">
    <property type="entry name" value="RAN"/>
    <property type="match status" value="1"/>
</dbReference>
<sequence>MQCLCRNILSAGDTRKHSTSGEFEDLDMDIKTEGENAAPKNCYRLVIVGTARAGKTSIVSRFLNDKFEEKYTPTIENFHRKVYRIRGEAYRLDILDTSGNDPFPAMRRLSLLSGDIFIIVFSVDNMESFEEAKRLRDQIQEVKSFCPPGSKKFRHIPMVLVGNKLDRADHHRAVNSMEVNRYIESQSGCAYVEASAKKDWNIEDIFLKLFIMADLPTEMSPSLHRKVHPSYVGKTTAKSTTRCGPISLRRRLSDACGTVTSVRRPSIRTDLLILQTKSRVPPEVTNTSDAEATGVKCVIQ</sequence>
<dbReference type="RefSeq" id="XP_013415602.1">
    <property type="nucleotide sequence ID" value="XM_013560148.1"/>
</dbReference>
<dbReference type="GO" id="GO:0031681">
    <property type="term" value="F:G-protein beta-subunit binding"/>
    <property type="evidence" value="ECO:0007669"/>
    <property type="project" value="TreeGrafter"/>
</dbReference>
<gene>
    <name evidence="11" type="primary">LOC106177392</name>
</gene>
<evidence type="ECO:0000256" key="2">
    <source>
        <dbReference type="ARBA" id="ARBA00022475"/>
    </source>
</evidence>
<dbReference type="InterPro" id="IPR027417">
    <property type="entry name" value="P-loop_NTPase"/>
</dbReference>
<dbReference type="OMA" id="SAPQENC"/>
<dbReference type="Proteomes" id="UP000085678">
    <property type="component" value="Unplaced"/>
</dbReference>
<dbReference type="PROSITE" id="PS51420">
    <property type="entry name" value="RHO"/>
    <property type="match status" value="1"/>
</dbReference>
<dbReference type="PANTHER" id="PTHR46149">
    <property type="entry name" value="MIP08469P"/>
    <property type="match status" value="1"/>
</dbReference>
<dbReference type="AlphaFoldDB" id="A0A1S3JZ85"/>
<evidence type="ECO:0000256" key="6">
    <source>
        <dbReference type="ARBA" id="ARBA00023136"/>
    </source>
</evidence>
<dbReference type="PROSITE" id="PS51419">
    <property type="entry name" value="RAB"/>
    <property type="match status" value="1"/>
</dbReference>
<evidence type="ECO:0000313" key="11">
    <source>
        <dbReference type="RefSeq" id="XP_013415602.1"/>
    </source>
</evidence>
<evidence type="ECO:0000256" key="9">
    <source>
        <dbReference type="ARBA" id="ARBA00038061"/>
    </source>
</evidence>
<dbReference type="InterPro" id="IPR005225">
    <property type="entry name" value="Small_GTP-bd"/>
</dbReference>
<dbReference type="InParanoid" id="A0A1S3JZ85"/>
<evidence type="ECO:0000256" key="3">
    <source>
        <dbReference type="ARBA" id="ARBA00022481"/>
    </source>
</evidence>
<evidence type="ECO:0000256" key="8">
    <source>
        <dbReference type="ARBA" id="ARBA00023289"/>
    </source>
</evidence>
<evidence type="ECO:0000256" key="5">
    <source>
        <dbReference type="ARBA" id="ARBA00023134"/>
    </source>
</evidence>
<reference evidence="11" key="1">
    <citation type="submission" date="2025-08" db="UniProtKB">
        <authorList>
            <consortium name="RefSeq"/>
        </authorList>
    </citation>
    <scope>IDENTIFICATION</scope>
    <source>
        <tissue evidence="11">Gonads</tissue>
    </source>
</reference>
<accession>A0A1S3JZ85</accession>
<dbReference type="KEGG" id="lak:106177392"/>
<dbReference type="SUPFAM" id="SSF52540">
    <property type="entry name" value="P-loop containing nucleoside triphosphate hydrolases"/>
    <property type="match status" value="1"/>
</dbReference>
<dbReference type="InterPro" id="IPR052236">
    <property type="entry name" value="Small_GTPase_RasD"/>
</dbReference>
<keyword evidence="10" id="KW-1185">Reference proteome</keyword>
<keyword evidence="3" id="KW-0488">Methylation</keyword>
<dbReference type="GO" id="GO:0005886">
    <property type="term" value="C:plasma membrane"/>
    <property type="evidence" value="ECO:0007669"/>
    <property type="project" value="UniProtKB-SubCell"/>
</dbReference>
<dbReference type="FunFam" id="3.40.50.300:FF:000475">
    <property type="entry name" value="GTP-binding protein Rhes"/>
    <property type="match status" value="1"/>
</dbReference>
<dbReference type="InterPro" id="IPR001806">
    <property type="entry name" value="Small_GTPase"/>
</dbReference>
<dbReference type="PROSITE" id="PS51421">
    <property type="entry name" value="RAS"/>
    <property type="match status" value="1"/>
</dbReference>
<dbReference type="GO" id="GO:0003924">
    <property type="term" value="F:GTPase activity"/>
    <property type="evidence" value="ECO:0007669"/>
    <property type="project" value="InterPro"/>
</dbReference>
<dbReference type="GO" id="GO:0007165">
    <property type="term" value="P:signal transduction"/>
    <property type="evidence" value="ECO:0007669"/>
    <property type="project" value="TreeGrafter"/>
</dbReference>
<dbReference type="SMART" id="SM00173">
    <property type="entry name" value="RAS"/>
    <property type="match status" value="1"/>
</dbReference>
<comment type="similarity">
    <text evidence="9">Belongs to the small GTPase superfamily. RasD family.</text>
</comment>
<evidence type="ECO:0000256" key="7">
    <source>
        <dbReference type="ARBA" id="ARBA00023288"/>
    </source>
</evidence>
<dbReference type="NCBIfam" id="TIGR00231">
    <property type="entry name" value="small_GTP"/>
    <property type="match status" value="1"/>
</dbReference>
<dbReference type="PANTHER" id="PTHR46149:SF3">
    <property type="entry name" value="MIP08469P"/>
    <property type="match status" value="1"/>
</dbReference>
<name>A0A1S3JZ85_LINAN</name>
<keyword evidence="4" id="KW-0547">Nucleotide-binding</keyword>
<dbReference type="GO" id="GO:0005525">
    <property type="term" value="F:GTP binding"/>
    <property type="evidence" value="ECO:0007669"/>
    <property type="project" value="UniProtKB-KW"/>
</dbReference>
<dbReference type="FunCoup" id="A0A1S3JZ85">
    <property type="interactions" value="6"/>
</dbReference>
<evidence type="ECO:0000256" key="1">
    <source>
        <dbReference type="ARBA" id="ARBA00004193"/>
    </source>
</evidence>
<dbReference type="Pfam" id="PF00071">
    <property type="entry name" value="Ras"/>
    <property type="match status" value="1"/>
</dbReference>
<dbReference type="STRING" id="7574.A0A1S3JZ85"/>
<protein>
    <submittedName>
        <fullName evidence="11">GTP-binding protein Rhes-like</fullName>
    </submittedName>
</protein>
<dbReference type="SMART" id="SM00175">
    <property type="entry name" value="RAB"/>
    <property type="match status" value="1"/>
</dbReference>
<proteinExistence type="inferred from homology"/>
<evidence type="ECO:0000256" key="4">
    <source>
        <dbReference type="ARBA" id="ARBA00022741"/>
    </source>
</evidence>
<keyword evidence="2" id="KW-1003">Cell membrane</keyword>
<keyword evidence="5" id="KW-0342">GTP-binding</keyword>
<evidence type="ECO:0000313" key="10">
    <source>
        <dbReference type="Proteomes" id="UP000085678"/>
    </source>
</evidence>
<keyword evidence="6" id="KW-0472">Membrane</keyword>
<keyword evidence="7" id="KW-0449">Lipoprotein</keyword>
<organism evidence="10 11">
    <name type="scientific">Lingula anatina</name>
    <name type="common">Brachiopod</name>
    <name type="synonym">Lingula unguis</name>
    <dbReference type="NCBI Taxonomy" id="7574"/>
    <lineage>
        <taxon>Eukaryota</taxon>
        <taxon>Metazoa</taxon>
        <taxon>Spiralia</taxon>
        <taxon>Lophotrochozoa</taxon>
        <taxon>Brachiopoda</taxon>
        <taxon>Linguliformea</taxon>
        <taxon>Lingulata</taxon>
        <taxon>Lingulida</taxon>
        <taxon>Linguloidea</taxon>
        <taxon>Lingulidae</taxon>
        <taxon>Lingula</taxon>
    </lineage>
</organism>
<comment type="subcellular location">
    <subcellularLocation>
        <location evidence="1">Cell membrane</location>
        <topology evidence="1">Lipid-anchor</topology>
    </subcellularLocation>
</comment>
<dbReference type="OrthoDB" id="265044at2759"/>
<dbReference type="GeneID" id="106177392"/>
<dbReference type="Gene3D" id="3.40.50.300">
    <property type="entry name" value="P-loop containing nucleotide triphosphate hydrolases"/>
    <property type="match status" value="1"/>
</dbReference>
<keyword evidence="8" id="KW-0636">Prenylation</keyword>
<dbReference type="SMART" id="SM00174">
    <property type="entry name" value="RHO"/>
    <property type="match status" value="1"/>
</dbReference>